<sequence length="114" mass="12593">AGRQVACETRQLLSPPCSINIARPSSCLPPRAKFNFSATEERSSQQEMADCEGKSEWPELVGFHGDEAVGIIERENPLVEASTTTRQITFVSGFEPLTKTKIWLTKVYVNGHSP</sequence>
<keyword evidence="3" id="KW-0722">Serine protease inhibitor</keyword>
<comment type="similarity">
    <text evidence="1">Belongs to the protease inhibitor I13 (potato type I serine protease inhibitor) family.</text>
</comment>
<keyword evidence="5" id="KW-1185">Reference proteome</keyword>
<dbReference type="Pfam" id="PF00280">
    <property type="entry name" value="potato_inhibit"/>
    <property type="match status" value="1"/>
</dbReference>
<dbReference type="InterPro" id="IPR000864">
    <property type="entry name" value="Prot_inh_pot1"/>
</dbReference>
<dbReference type="PROSITE" id="PS00285">
    <property type="entry name" value="POTATO_INHIBITOR"/>
    <property type="match status" value="1"/>
</dbReference>
<dbReference type="InterPro" id="IPR036354">
    <property type="entry name" value="Prot_inh_pot1_sf"/>
</dbReference>
<name>A0A843W0K4_COLES</name>
<evidence type="ECO:0000313" key="5">
    <source>
        <dbReference type="Proteomes" id="UP000652761"/>
    </source>
</evidence>
<evidence type="ECO:0000256" key="1">
    <source>
        <dbReference type="ARBA" id="ARBA00008210"/>
    </source>
</evidence>
<reference evidence="4" key="1">
    <citation type="submission" date="2017-07" db="EMBL/GenBank/DDBJ databases">
        <title>Taro Niue Genome Assembly and Annotation.</title>
        <authorList>
            <person name="Atibalentja N."/>
            <person name="Keating K."/>
            <person name="Fields C.J."/>
        </authorList>
    </citation>
    <scope>NUCLEOTIDE SEQUENCE</scope>
    <source>
        <strain evidence="4">Niue_2</strain>
        <tissue evidence="4">Leaf</tissue>
    </source>
</reference>
<dbReference type="Gene3D" id="3.30.10.10">
    <property type="entry name" value="Trypsin Inhibitor V, subunit A"/>
    <property type="match status" value="1"/>
</dbReference>
<feature type="non-terminal residue" evidence="4">
    <location>
        <position position="1"/>
    </location>
</feature>
<keyword evidence="2" id="KW-0646">Protease inhibitor</keyword>
<dbReference type="GO" id="GO:0004867">
    <property type="term" value="F:serine-type endopeptidase inhibitor activity"/>
    <property type="evidence" value="ECO:0007669"/>
    <property type="project" value="UniProtKB-KW"/>
</dbReference>
<organism evidence="4 5">
    <name type="scientific">Colocasia esculenta</name>
    <name type="common">Wild taro</name>
    <name type="synonym">Arum esculentum</name>
    <dbReference type="NCBI Taxonomy" id="4460"/>
    <lineage>
        <taxon>Eukaryota</taxon>
        <taxon>Viridiplantae</taxon>
        <taxon>Streptophyta</taxon>
        <taxon>Embryophyta</taxon>
        <taxon>Tracheophyta</taxon>
        <taxon>Spermatophyta</taxon>
        <taxon>Magnoliopsida</taxon>
        <taxon>Liliopsida</taxon>
        <taxon>Araceae</taxon>
        <taxon>Aroideae</taxon>
        <taxon>Colocasieae</taxon>
        <taxon>Colocasia</taxon>
    </lineage>
</organism>
<dbReference type="Proteomes" id="UP000652761">
    <property type="component" value="Unassembled WGS sequence"/>
</dbReference>
<proteinExistence type="inferred from homology"/>
<evidence type="ECO:0000313" key="4">
    <source>
        <dbReference type="EMBL" id="MQL97863.1"/>
    </source>
</evidence>
<accession>A0A843W0K4</accession>
<dbReference type="SUPFAM" id="SSF54654">
    <property type="entry name" value="CI-2 family of serine protease inhibitors"/>
    <property type="match status" value="1"/>
</dbReference>
<gene>
    <name evidence="4" type="ORF">Taro_030564</name>
</gene>
<dbReference type="GO" id="GO:0009611">
    <property type="term" value="P:response to wounding"/>
    <property type="evidence" value="ECO:0007669"/>
    <property type="project" value="InterPro"/>
</dbReference>
<comment type="caution">
    <text evidence="4">The sequence shown here is derived from an EMBL/GenBank/DDBJ whole genome shotgun (WGS) entry which is preliminary data.</text>
</comment>
<dbReference type="EMBL" id="NMUH01002111">
    <property type="protein sequence ID" value="MQL97863.1"/>
    <property type="molecule type" value="Genomic_DNA"/>
</dbReference>
<protein>
    <submittedName>
        <fullName evidence="4">Uncharacterized protein</fullName>
    </submittedName>
</protein>
<evidence type="ECO:0000256" key="3">
    <source>
        <dbReference type="ARBA" id="ARBA00022900"/>
    </source>
</evidence>
<evidence type="ECO:0000256" key="2">
    <source>
        <dbReference type="ARBA" id="ARBA00022690"/>
    </source>
</evidence>
<dbReference type="AlphaFoldDB" id="A0A843W0K4"/>